<dbReference type="InterPro" id="IPR001747">
    <property type="entry name" value="Vitellogenin_N"/>
</dbReference>
<feature type="transmembrane region" description="Helical" evidence="7">
    <location>
        <begin position="7"/>
        <end position="31"/>
    </location>
</feature>
<dbReference type="GO" id="GO:0042157">
    <property type="term" value="P:lipoprotein metabolic process"/>
    <property type="evidence" value="ECO:0007669"/>
    <property type="project" value="TreeGrafter"/>
</dbReference>
<feature type="domain" description="Vitellogenin" evidence="8">
    <location>
        <begin position="168"/>
        <end position="406"/>
    </location>
</feature>
<comment type="similarity">
    <text evidence="6">Belongs to the TMEM179 family.</text>
</comment>
<dbReference type="GO" id="GO:0016323">
    <property type="term" value="C:basolateral plasma membrane"/>
    <property type="evidence" value="ECO:0007669"/>
    <property type="project" value="TreeGrafter"/>
</dbReference>
<dbReference type="PANTHER" id="PTHR13024:SF0">
    <property type="entry name" value="MICROSOMAL TRIACYLGLYCEROL TRANSFER PROTEIN"/>
    <property type="match status" value="1"/>
</dbReference>
<keyword evidence="4 7" id="KW-1133">Transmembrane helix</keyword>
<dbReference type="GO" id="GO:0005783">
    <property type="term" value="C:endoplasmic reticulum"/>
    <property type="evidence" value="ECO:0007669"/>
    <property type="project" value="TreeGrafter"/>
</dbReference>
<keyword evidence="10" id="KW-1185">Reference proteome</keyword>
<dbReference type="InterPro" id="IPR015816">
    <property type="entry name" value="Vitellinogen_b-sht_N"/>
</dbReference>
<dbReference type="InterPro" id="IPR059010">
    <property type="entry name" value="TMEM179-179B"/>
</dbReference>
<dbReference type="PANTHER" id="PTHR13024">
    <property type="entry name" value="MICROSOMAL TRIGLYCERIDE TRANSFER PROTEIN, LARGE SUBUNIT"/>
    <property type="match status" value="1"/>
</dbReference>
<evidence type="ECO:0000256" key="4">
    <source>
        <dbReference type="ARBA" id="ARBA00022989"/>
    </source>
</evidence>
<evidence type="ECO:0000256" key="6">
    <source>
        <dbReference type="ARBA" id="ARBA00093776"/>
    </source>
</evidence>
<dbReference type="Gene3D" id="2.30.230.10">
    <property type="entry name" value="Lipovitellin, beta-sheet shell regions, chain A"/>
    <property type="match status" value="1"/>
</dbReference>
<dbReference type="AlphaFoldDB" id="A0A4Y2GSB1"/>
<dbReference type="SUPFAM" id="SSF56968">
    <property type="entry name" value="Lipovitellin-phosvitin complex, beta-sheet shell regions"/>
    <property type="match status" value="1"/>
</dbReference>
<dbReference type="InterPro" id="IPR015819">
    <property type="entry name" value="Lipid_transp_b-sht_shell"/>
</dbReference>
<dbReference type="OrthoDB" id="6423876at2759"/>
<gene>
    <name evidence="9" type="ORF">AVEN_123200_1</name>
</gene>
<keyword evidence="3" id="KW-0732">Signal</keyword>
<evidence type="ECO:0000256" key="1">
    <source>
        <dbReference type="ARBA" id="ARBA00004141"/>
    </source>
</evidence>
<organism evidence="9 10">
    <name type="scientific">Araneus ventricosus</name>
    <name type="common">Orbweaver spider</name>
    <name type="synonym">Epeira ventricosa</name>
    <dbReference type="NCBI Taxonomy" id="182803"/>
    <lineage>
        <taxon>Eukaryota</taxon>
        <taxon>Metazoa</taxon>
        <taxon>Ecdysozoa</taxon>
        <taxon>Arthropoda</taxon>
        <taxon>Chelicerata</taxon>
        <taxon>Arachnida</taxon>
        <taxon>Araneae</taxon>
        <taxon>Araneomorphae</taxon>
        <taxon>Entelegynae</taxon>
        <taxon>Araneoidea</taxon>
        <taxon>Araneidae</taxon>
        <taxon>Araneus</taxon>
    </lineage>
</organism>
<evidence type="ECO:0000313" key="9">
    <source>
        <dbReference type="EMBL" id="GBM56057.1"/>
    </source>
</evidence>
<dbReference type="Proteomes" id="UP000499080">
    <property type="component" value="Unassembled WGS sequence"/>
</dbReference>
<feature type="transmembrane region" description="Helical" evidence="7">
    <location>
        <begin position="66"/>
        <end position="86"/>
    </location>
</feature>
<keyword evidence="2 7" id="KW-0812">Transmembrane</keyword>
<evidence type="ECO:0000256" key="7">
    <source>
        <dbReference type="SAM" id="Phobius"/>
    </source>
</evidence>
<proteinExistence type="inferred from homology"/>
<evidence type="ECO:0000256" key="5">
    <source>
        <dbReference type="ARBA" id="ARBA00023136"/>
    </source>
</evidence>
<keyword evidence="5 7" id="KW-0472">Membrane</keyword>
<evidence type="ECO:0000256" key="2">
    <source>
        <dbReference type="ARBA" id="ARBA00022692"/>
    </source>
</evidence>
<dbReference type="EMBL" id="BGPR01001526">
    <property type="protein sequence ID" value="GBM56057.1"/>
    <property type="molecule type" value="Genomic_DNA"/>
</dbReference>
<dbReference type="GO" id="GO:0005794">
    <property type="term" value="C:Golgi apparatus"/>
    <property type="evidence" value="ECO:0007669"/>
    <property type="project" value="TreeGrafter"/>
</dbReference>
<comment type="subcellular location">
    <subcellularLocation>
        <location evidence="1">Membrane</location>
        <topology evidence="1">Multi-pass membrane protein</topology>
    </subcellularLocation>
</comment>
<accession>A0A4Y2GSB1</accession>
<dbReference type="Pfam" id="PF26158">
    <property type="entry name" value="Claudin_TMEM179-179B"/>
    <property type="match status" value="1"/>
</dbReference>
<comment type="caution">
    <text evidence="9">The sequence shown here is derived from an EMBL/GenBank/DDBJ whole genome shotgun (WGS) entry which is preliminary data.</text>
</comment>
<protein>
    <recommendedName>
        <fullName evidence="8">Vitellogenin domain-containing protein</fullName>
    </recommendedName>
</protein>
<dbReference type="GO" id="GO:0005548">
    <property type="term" value="F:phospholipid transporter activity"/>
    <property type="evidence" value="ECO:0007669"/>
    <property type="project" value="InterPro"/>
</dbReference>
<evidence type="ECO:0000313" key="10">
    <source>
        <dbReference type="Proteomes" id="UP000499080"/>
    </source>
</evidence>
<evidence type="ECO:0000259" key="8">
    <source>
        <dbReference type="Pfam" id="PF01347"/>
    </source>
</evidence>
<feature type="transmembrane region" description="Helical" evidence="7">
    <location>
        <begin position="98"/>
        <end position="125"/>
    </location>
</feature>
<name>A0A4Y2GSB1_ARAVE</name>
<dbReference type="InterPro" id="IPR039988">
    <property type="entry name" value="MTTP"/>
</dbReference>
<evidence type="ECO:0000256" key="3">
    <source>
        <dbReference type="ARBA" id="ARBA00022729"/>
    </source>
</evidence>
<sequence length="459" mass="51396">MAVNNVLLLFQGTGYIVALILSLCVVVPLALNLECFKGHCLLFTTGSFGDDGNFNAEWASKAYCGYVMFISSLLVLVSFVQAIRMFTMLRRETDSSFLSAFLDCISTMVFAVMVFVAANLVTLGFDTWCHAVTQRFRSCDDASIMEISKADNVQTKGFFIQIVPSLHYETGITYKYSYQFTVLLNEDSNLTSRAASVGRNVGYRVSSEFLLSPVWESQENSKEKLIKVELLKPTLLVSSNMQSNEGDPHWSKLDNLSYPPIYIHWNDGNVKKVYVLPDSQDMINIKKGIASLLQLRMSDAQVKESDVSGQCDVRYKVHGTTIKKRKSNCERNYPHQNNLGTKQLLRPTLATSSDMVIELNPQESIIQTIKGREEVRMTLNLWKQAAVYVKSKIHLNFVEHYGNHATLKGKNVGVVLNSIAEEMGSKLKGEPLEASLNGDFCPNCMPVSIVSFSKYEPIT</sequence>
<dbReference type="Pfam" id="PF01347">
    <property type="entry name" value="Vitellogenin_N"/>
    <property type="match status" value="1"/>
</dbReference>
<reference evidence="9 10" key="1">
    <citation type="journal article" date="2019" name="Sci. Rep.">
        <title>Orb-weaving spider Araneus ventricosus genome elucidates the spidroin gene catalogue.</title>
        <authorList>
            <person name="Kono N."/>
            <person name="Nakamura H."/>
            <person name="Ohtoshi R."/>
            <person name="Moran D.A.P."/>
            <person name="Shinohara A."/>
            <person name="Yoshida Y."/>
            <person name="Fujiwara M."/>
            <person name="Mori M."/>
            <person name="Tomita M."/>
            <person name="Arakawa K."/>
        </authorList>
    </citation>
    <scope>NUCLEOTIDE SEQUENCE [LARGE SCALE GENOMIC DNA]</scope>
</reference>